<gene>
    <name evidence="6" type="ORF">EM808_21990</name>
</gene>
<dbReference type="GeneID" id="87619498"/>
<protein>
    <submittedName>
        <fullName evidence="6">ATP-binding cassette domain-containing protein</fullName>
    </submittedName>
</protein>
<sequence length="492" mass="54376">MLEAKGLSFHYGKKKVLENITFSVQKGEMLGILGPNGSGKTTLFKLISGILEPDSGDLFIKERKLTQYKQKELARIVSTLSQQTTETFSYTVKEIVSMGRYAHQTGWIQGLTVEDKAIISRAMEQTGISHYSDSLIGELSGGEKQRVYLAQCLAQEPEILLLDEPTNHLDLSFQKELLDTLKMWSRDKGLTIVCIFHDLNLASLYCDRLLLLHHNQIESDANPREVLQENTIKKVYKTDVMRTLHPQVPAAQLVISPESAEKSGHEVIGEEHLHISRDYISITTNFPLKTLSSGMTGAGVGWHKYFVNRHVNKDYHCEDYKVEMKSYLENNGFLPSETVGMMTAVELEDAAYGSYQAGASSVFIVVTASVGHAVDAALSEQHPSYLLPGTINLWIFINGELSEQAFLQCAMTATEAKTSVLRNRQVADPLTGTTATGTPTDSLLIAATQTGEHHEFAGTITSLGKVVAKGVYECITEALDKRESSIKARKEG</sequence>
<dbReference type="InterPro" id="IPR027417">
    <property type="entry name" value="P-loop_NTPase"/>
</dbReference>
<evidence type="ECO:0000256" key="2">
    <source>
        <dbReference type="ARBA" id="ARBA00022741"/>
    </source>
</evidence>
<dbReference type="Proteomes" id="UP000288024">
    <property type="component" value="Unassembled WGS sequence"/>
</dbReference>
<dbReference type="AlphaFoldDB" id="A0A3S2TV16"/>
<keyword evidence="2" id="KW-0547">Nucleotide-binding</keyword>
<comment type="caution">
    <text evidence="6">The sequence shown here is derived from an EMBL/GenBank/DDBJ whole genome shotgun (WGS) entry which is preliminary data.</text>
</comment>
<dbReference type="GO" id="GO:0016887">
    <property type="term" value="F:ATP hydrolysis activity"/>
    <property type="evidence" value="ECO:0007669"/>
    <property type="project" value="InterPro"/>
</dbReference>
<dbReference type="CDD" id="cd03214">
    <property type="entry name" value="ABC_Iron-Siderophores_B12_Hemin"/>
    <property type="match status" value="1"/>
</dbReference>
<evidence type="ECO:0000313" key="7">
    <source>
        <dbReference type="Proteomes" id="UP000288024"/>
    </source>
</evidence>
<dbReference type="PANTHER" id="PTHR42794:SF1">
    <property type="entry name" value="HEMIN IMPORT ATP-BINDING PROTEIN HMUV"/>
    <property type="match status" value="1"/>
</dbReference>
<organism evidence="6 7">
    <name type="scientific">Niallia taxi</name>
    <dbReference type="NCBI Taxonomy" id="2499688"/>
    <lineage>
        <taxon>Bacteria</taxon>
        <taxon>Bacillati</taxon>
        <taxon>Bacillota</taxon>
        <taxon>Bacilli</taxon>
        <taxon>Bacillales</taxon>
        <taxon>Bacillaceae</taxon>
        <taxon>Niallia</taxon>
    </lineage>
</organism>
<evidence type="ECO:0000259" key="5">
    <source>
        <dbReference type="PROSITE" id="PS50893"/>
    </source>
</evidence>
<dbReference type="Pfam" id="PF01955">
    <property type="entry name" value="CbiZ"/>
    <property type="match status" value="1"/>
</dbReference>
<dbReference type="FunFam" id="3.40.50.300:FF:000134">
    <property type="entry name" value="Iron-enterobactin ABC transporter ATP-binding protein"/>
    <property type="match status" value="1"/>
</dbReference>
<dbReference type="PANTHER" id="PTHR42794">
    <property type="entry name" value="HEMIN IMPORT ATP-BINDING PROTEIN HMUV"/>
    <property type="match status" value="1"/>
</dbReference>
<evidence type="ECO:0000256" key="3">
    <source>
        <dbReference type="ARBA" id="ARBA00022840"/>
    </source>
</evidence>
<keyword evidence="7" id="KW-1185">Reference proteome</keyword>
<dbReference type="Pfam" id="PF00005">
    <property type="entry name" value="ABC_tran"/>
    <property type="match status" value="1"/>
</dbReference>
<dbReference type="SUPFAM" id="SSF52540">
    <property type="entry name" value="P-loop containing nucleoside triphosphate hydrolases"/>
    <property type="match status" value="1"/>
</dbReference>
<name>A0A3S2TV16_9BACI</name>
<dbReference type="InterPro" id="IPR003593">
    <property type="entry name" value="AAA+_ATPase"/>
</dbReference>
<dbReference type="PROSITE" id="PS50893">
    <property type="entry name" value="ABC_TRANSPORTER_2"/>
    <property type="match status" value="1"/>
</dbReference>
<dbReference type="EMBL" id="RZTZ01000012">
    <property type="protein sequence ID" value="RVT58594.1"/>
    <property type="molecule type" value="Genomic_DNA"/>
</dbReference>
<keyword evidence="1" id="KW-0813">Transport</keyword>
<keyword evidence="3 6" id="KW-0067">ATP-binding</keyword>
<dbReference type="Gene3D" id="3.40.50.300">
    <property type="entry name" value="P-loop containing nucleotide triphosphate hydrolases"/>
    <property type="match status" value="1"/>
</dbReference>
<dbReference type="InterPro" id="IPR003439">
    <property type="entry name" value="ABC_transporter-like_ATP-bd"/>
</dbReference>
<feature type="domain" description="ABC transporter" evidence="5">
    <location>
        <begin position="2"/>
        <end position="239"/>
    </location>
</feature>
<keyword evidence="4" id="KW-1278">Translocase</keyword>
<dbReference type="SMART" id="SM00382">
    <property type="entry name" value="AAA"/>
    <property type="match status" value="1"/>
</dbReference>
<dbReference type="GO" id="GO:0005524">
    <property type="term" value="F:ATP binding"/>
    <property type="evidence" value="ECO:0007669"/>
    <property type="project" value="UniProtKB-KW"/>
</dbReference>
<evidence type="ECO:0000256" key="1">
    <source>
        <dbReference type="ARBA" id="ARBA00022448"/>
    </source>
</evidence>
<proteinExistence type="predicted"/>
<reference evidence="6 7" key="1">
    <citation type="submission" date="2019-01" db="EMBL/GenBank/DDBJ databases">
        <title>Bacillus sp. M5HDSG1-1, whole genome shotgun sequence.</title>
        <authorList>
            <person name="Tuo L."/>
        </authorList>
    </citation>
    <scope>NUCLEOTIDE SEQUENCE [LARGE SCALE GENOMIC DNA]</scope>
    <source>
        <strain evidence="6 7">M5HDSG1-1</strain>
    </source>
</reference>
<evidence type="ECO:0000313" key="6">
    <source>
        <dbReference type="EMBL" id="RVT58594.1"/>
    </source>
</evidence>
<evidence type="ECO:0000256" key="4">
    <source>
        <dbReference type="ARBA" id="ARBA00022967"/>
    </source>
</evidence>
<accession>A0A3S2TV16</accession>
<dbReference type="RefSeq" id="WP_127740824.1">
    <property type="nucleotide sequence ID" value="NZ_JAMAVA010000011.1"/>
</dbReference>
<dbReference type="InterPro" id="IPR002808">
    <property type="entry name" value="AdoCbi_amidolase"/>
</dbReference>